<organism evidence="3 4">
    <name type="scientific">Melghirimyces algeriensis</name>
    <dbReference type="NCBI Taxonomy" id="910412"/>
    <lineage>
        <taxon>Bacteria</taxon>
        <taxon>Bacillati</taxon>
        <taxon>Bacillota</taxon>
        <taxon>Bacilli</taxon>
        <taxon>Bacillales</taxon>
        <taxon>Thermoactinomycetaceae</taxon>
        <taxon>Melghirimyces</taxon>
    </lineage>
</organism>
<dbReference type="InterPro" id="IPR027417">
    <property type="entry name" value="P-loop_NTPase"/>
</dbReference>
<evidence type="ECO:0000256" key="2">
    <source>
        <dbReference type="SAM" id="Phobius"/>
    </source>
</evidence>
<dbReference type="AlphaFoldDB" id="A0A521CT17"/>
<sequence>MKLDRLYVRGADHEKSREFRFSHGINLLELSDETDRRIFFQGLSALLYGVKNPLQKKGIYSQTGFVGGELDFTLENRSYRLVQSHHSNGEQPKLLDLESEKDLTDEFLLDGKEPCLLKKLTGYSPNHLITMSHVHSNPRLNNDEIVEKIRQLANRGEETNLDSVLKHLGNRMQRTSDFDSSLRSQYEKQKEEVSHLRERYQRLREDYVRLNQMKNDMDSLQRQRCRLTHRIERLQERLRKAEKVAFLQKKVDDVKNKLGKWKEIEEQIAQLERRKVEAMPPHRLTREEIDELREMMDKKNEPKEQVDAMKERLDSLSKKIEKWEEDQSAFLGVDESLLDTYCSRLEEYRRLEERLMPLASYNTMEDRVRGMQIEKDYHRLHELRQQDKKWREIREDLDRRVKKYRHQLEVLEREDFLTRMVAEESPPARSSSRWLWITWISFILSLFVIIPLPFLGLPGLVFAGISFYRYRHLSQVDAQVHQEWHERYQRLENDLAHIRQERRHIENHEGSLPDLHTLRDHLSETERERKEIKESMAAGMHEREVLLNRWNVKSGEDLAKAMDRYRQKLREREEARKADRENREHLKRIREEVESWAKDFCERLGPFHPETWLKELQRIRDEARNVQEKLQRMKLEAASLEKELARVIPEMENRKQRLIYWKERLGTDHLSQWSEWILANEEVQRLDDQLRILRLQSENEWEKEKRNRWESVLKKLQYRLDQKASEERESPERISTMLTSAKEELDGLDSKHQETKTAFMRLKEQLRTLRENFSSLAVQETLLFQIREEKKCLELEHRALETAKAVWSETANELREELSPQLAPYIIRWVEQVTNGRYTHFLVDPAKGIEVSVFVQDMGKRQPIERLSRGTLDQFYLAIKLALNNFYTTQGKDPLPVILHNSFVHFDDHQLRESFHILNNFALDHQLILCTDQTRERPILEEEEIDFTYYN</sequence>
<feature type="coiled-coil region" evidence="1">
    <location>
        <begin position="613"/>
        <end position="643"/>
    </location>
</feature>
<dbReference type="RefSeq" id="WP_142505236.1">
    <property type="nucleotide sequence ID" value="NZ_FXTI01000004.1"/>
</dbReference>
<dbReference type="PANTHER" id="PTHR41259:SF1">
    <property type="entry name" value="DOUBLE-STRAND BREAK REPAIR RAD50 ATPASE, PUTATIVE-RELATED"/>
    <property type="match status" value="1"/>
</dbReference>
<dbReference type="Proteomes" id="UP000315636">
    <property type="component" value="Unassembled WGS sequence"/>
</dbReference>
<proteinExistence type="predicted"/>
<feature type="coiled-coil region" evidence="1">
    <location>
        <begin position="738"/>
        <end position="817"/>
    </location>
</feature>
<protein>
    <submittedName>
        <fullName evidence="3">Uncharacterized protein</fullName>
    </submittedName>
</protein>
<feature type="coiled-coil region" evidence="1">
    <location>
        <begin position="481"/>
        <end position="582"/>
    </location>
</feature>
<reference evidence="3 4" key="1">
    <citation type="submission" date="2017-05" db="EMBL/GenBank/DDBJ databases">
        <authorList>
            <person name="Varghese N."/>
            <person name="Submissions S."/>
        </authorList>
    </citation>
    <scope>NUCLEOTIDE SEQUENCE [LARGE SCALE GENOMIC DNA]</scope>
    <source>
        <strain evidence="3 4">DSM 45474</strain>
    </source>
</reference>
<keyword evidence="2" id="KW-1133">Transmembrane helix</keyword>
<dbReference type="Gene3D" id="3.40.50.300">
    <property type="entry name" value="P-loop containing nucleotide triphosphate hydrolases"/>
    <property type="match status" value="1"/>
</dbReference>
<dbReference type="EMBL" id="FXTI01000004">
    <property type="protein sequence ID" value="SMO62627.1"/>
    <property type="molecule type" value="Genomic_DNA"/>
</dbReference>
<evidence type="ECO:0000313" key="3">
    <source>
        <dbReference type="EMBL" id="SMO62627.1"/>
    </source>
</evidence>
<feature type="transmembrane region" description="Helical" evidence="2">
    <location>
        <begin position="434"/>
        <end position="465"/>
    </location>
</feature>
<feature type="coiled-coil region" evidence="1">
    <location>
        <begin position="183"/>
        <end position="223"/>
    </location>
</feature>
<gene>
    <name evidence="3" type="ORF">SAMN06264849_104168</name>
</gene>
<keyword evidence="2" id="KW-0812">Transmembrane</keyword>
<feature type="coiled-coil region" evidence="1">
    <location>
        <begin position="380"/>
        <end position="414"/>
    </location>
</feature>
<dbReference type="PANTHER" id="PTHR41259">
    <property type="entry name" value="DOUBLE-STRAND BREAK REPAIR RAD50 ATPASE, PUTATIVE-RELATED"/>
    <property type="match status" value="1"/>
</dbReference>
<keyword evidence="1" id="KW-0175">Coiled coil</keyword>
<dbReference type="OrthoDB" id="9764467at2"/>
<name>A0A521CT17_9BACL</name>
<accession>A0A521CT17</accession>
<keyword evidence="2" id="KW-0472">Membrane</keyword>
<evidence type="ECO:0000256" key="1">
    <source>
        <dbReference type="SAM" id="Coils"/>
    </source>
</evidence>
<keyword evidence="4" id="KW-1185">Reference proteome</keyword>
<evidence type="ECO:0000313" key="4">
    <source>
        <dbReference type="Proteomes" id="UP000315636"/>
    </source>
</evidence>